<reference evidence="1 2" key="1">
    <citation type="submission" date="2021-06" db="EMBL/GenBank/DDBJ databases">
        <title>Caerostris extrusa draft genome.</title>
        <authorList>
            <person name="Kono N."/>
            <person name="Arakawa K."/>
        </authorList>
    </citation>
    <scope>NUCLEOTIDE SEQUENCE [LARGE SCALE GENOMIC DNA]</scope>
</reference>
<gene>
    <name evidence="1" type="ORF">CEXT_300781</name>
</gene>
<sequence length="68" mass="7922">MSHVSIASCKTLFNSLQNVQPNMETKEEQRRENEMFPKKNISRFAPGHCRRGKGGKVHFFAKKKLPQY</sequence>
<proteinExistence type="predicted"/>
<evidence type="ECO:0000313" key="2">
    <source>
        <dbReference type="Proteomes" id="UP001054945"/>
    </source>
</evidence>
<organism evidence="1 2">
    <name type="scientific">Caerostris extrusa</name>
    <name type="common">Bark spider</name>
    <name type="synonym">Caerostris bankana</name>
    <dbReference type="NCBI Taxonomy" id="172846"/>
    <lineage>
        <taxon>Eukaryota</taxon>
        <taxon>Metazoa</taxon>
        <taxon>Ecdysozoa</taxon>
        <taxon>Arthropoda</taxon>
        <taxon>Chelicerata</taxon>
        <taxon>Arachnida</taxon>
        <taxon>Araneae</taxon>
        <taxon>Araneomorphae</taxon>
        <taxon>Entelegynae</taxon>
        <taxon>Araneoidea</taxon>
        <taxon>Araneidae</taxon>
        <taxon>Caerostris</taxon>
    </lineage>
</organism>
<accession>A0AAV4NLU1</accession>
<evidence type="ECO:0000313" key="1">
    <source>
        <dbReference type="EMBL" id="GIX84701.1"/>
    </source>
</evidence>
<comment type="caution">
    <text evidence="1">The sequence shown here is derived from an EMBL/GenBank/DDBJ whole genome shotgun (WGS) entry which is preliminary data.</text>
</comment>
<dbReference type="AlphaFoldDB" id="A0AAV4NLU1"/>
<protein>
    <submittedName>
        <fullName evidence="1">Uncharacterized protein</fullName>
    </submittedName>
</protein>
<dbReference type="Proteomes" id="UP001054945">
    <property type="component" value="Unassembled WGS sequence"/>
</dbReference>
<name>A0AAV4NLU1_CAEEX</name>
<dbReference type="EMBL" id="BPLR01020994">
    <property type="protein sequence ID" value="GIX84701.1"/>
    <property type="molecule type" value="Genomic_DNA"/>
</dbReference>
<keyword evidence="2" id="KW-1185">Reference proteome</keyword>